<sequence length="75" mass="8671">VDILFFIRSIIFLVGGLATIIFRKELNNFKNRYIVPLLFKVGFKSKVKNEIKTYYQLGIVFILISVALFIVSITI</sequence>
<dbReference type="EMBL" id="UINC01183614">
    <property type="protein sequence ID" value="SVD94455.1"/>
    <property type="molecule type" value="Genomic_DNA"/>
</dbReference>
<dbReference type="AlphaFoldDB" id="A0A382ZH97"/>
<feature type="transmembrane region" description="Helical" evidence="1">
    <location>
        <begin position="54"/>
        <end position="73"/>
    </location>
</feature>
<feature type="non-terminal residue" evidence="2">
    <location>
        <position position="1"/>
    </location>
</feature>
<proteinExistence type="predicted"/>
<evidence type="ECO:0000256" key="1">
    <source>
        <dbReference type="SAM" id="Phobius"/>
    </source>
</evidence>
<keyword evidence="1" id="KW-0812">Transmembrane</keyword>
<evidence type="ECO:0000313" key="2">
    <source>
        <dbReference type="EMBL" id="SVD94455.1"/>
    </source>
</evidence>
<accession>A0A382ZH97</accession>
<keyword evidence="1" id="KW-0472">Membrane</keyword>
<organism evidence="2">
    <name type="scientific">marine metagenome</name>
    <dbReference type="NCBI Taxonomy" id="408172"/>
    <lineage>
        <taxon>unclassified sequences</taxon>
        <taxon>metagenomes</taxon>
        <taxon>ecological metagenomes</taxon>
    </lineage>
</organism>
<protein>
    <recommendedName>
        <fullName evidence="3">NADH:quinone oxidoreductase/Mrp antiporter membrane subunit domain-containing protein</fullName>
    </recommendedName>
</protein>
<evidence type="ECO:0008006" key="3">
    <source>
        <dbReference type="Google" id="ProtNLM"/>
    </source>
</evidence>
<reference evidence="2" key="1">
    <citation type="submission" date="2018-05" db="EMBL/GenBank/DDBJ databases">
        <authorList>
            <person name="Lanie J.A."/>
            <person name="Ng W.-L."/>
            <person name="Kazmierczak K.M."/>
            <person name="Andrzejewski T.M."/>
            <person name="Davidsen T.M."/>
            <person name="Wayne K.J."/>
            <person name="Tettelin H."/>
            <person name="Glass J.I."/>
            <person name="Rusch D."/>
            <person name="Podicherti R."/>
            <person name="Tsui H.-C.T."/>
            <person name="Winkler M.E."/>
        </authorList>
    </citation>
    <scope>NUCLEOTIDE SEQUENCE</scope>
</reference>
<gene>
    <name evidence="2" type="ORF">METZ01_LOCUS447309</name>
</gene>
<feature type="transmembrane region" description="Helical" evidence="1">
    <location>
        <begin position="6"/>
        <end position="22"/>
    </location>
</feature>
<keyword evidence="1" id="KW-1133">Transmembrane helix</keyword>
<name>A0A382ZH97_9ZZZZ</name>